<evidence type="ECO:0000313" key="7">
    <source>
        <dbReference type="EMBL" id="ABM62018.1"/>
    </source>
</evidence>
<keyword evidence="8" id="KW-1185">Reference proteome</keyword>
<name>A1WWF6_HALHL</name>
<comment type="similarity">
    <text evidence="1">Belongs to the low molecular weight phosphotyrosine protein phosphatase family.</text>
</comment>
<dbReference type="Proteomes" id="UP000000647">
    <property type="component" value="Chromosome"/>
</dbReference>
<dbReference type="FunFam" id="3.40.50.2300:FF:000113">
    <property type="entry name" value="Low molecular weight protein-tyrosine-phosphatase"/>
    <property type="match status" value="1"/>
</dbReference>
<dbReference type="PANTHER" id="PTHR11717">
    <property type="entry name" value="LOW MOLECULAR WEIGHT PROTEIN TYROSINE PHOSPHATASE"/>
    <property type="match status" value="1"/>
</dbReference>
<feature type="active site" description="Nucleophile" evidence="5">
    <location>
        <position position="12"/>
    </location>
</feature>
<dbReference type="SUPFAM" id="SSF52788">
    <property type="entry name" value="Phosphotyrosine protein phosphatases I"/>
    <property type="match status" value="1"/>
</dbReference>
<reference evidence="7" key="1">
    <citation type="submission" date="2006-12" db="EMBL/GenBank/DDBJ databases">
        <title>Complete sequence of Halorhodospira halophila SL1.</title>
        <authorList>
            <person name="Copeland A."/>
            <person name="Lucas S."/>
            <person name="Lapidus A."/>
            <person name="Barry K."/>
            <person name="Detter J.C."/>
            <person name="Glavina del Rio T."/>
            <person name="Hammon N."/>
            <person name="Israni S."/>
            <person name="Dalin E."/>
            <person name="Tice H."/>
            <person name="Pitluck S."/>
            <person name="Saunders E."/>
            <person name="Gilna P."/>
            <person name="Brettin T."/>
            <person name="Bruce D."/>
            <person name="Han C."/>
            <person name="Tapia R."/>
            <person name="Schmutz J."/>
            <person name="Larimer F."/>
            <person name="Land M."/>
            <person name="Hauser L."/>
            <person name="Kyrpides N."/>
            <person name="Mikhailova N."/>
            <person name="Hoff W."/>
            <person name="Richardson P."/>
        </authorList>
    </citation>
    <scope>NUCLEOTIDE SEQUENCE</scope>
    <source>
        <strain evidence="7">SL1</strain>
    </source>
</reference>
<dbReference type="HOGENOM" id="CLU_071415_2_2_6"/>
<dbReference type="InterPro" id="IPR036196">
    <property type="entry name" value="Ptyr_pPase_sf"/>
</dbReference>
<dbReference type="AlphaFoldDB" id="A1WWF6"/>
<dbReference type="RefSeq" id="WP_011814041.1">
    <property type="nucleotide sequence ID" value="NC_008789.1"/>
</dbReference>
<accession>A1WWF6</accession>
<dbReference type="eggNOG" id="COG0394">
    <property type="taxonomic scope" value="Bacteria"/>
</dbReference>
<reference evidence="7" key="2">
    <citation type="journal article" date="2013" name="Stand. Genomic Sci.">
        <title>Complete genome sequence of Halorhodospira halophila SL1.</title>
        <authorList>
            <person name="Challacombe J.F."/>
            <person name="Majid S."/>
            <person name="Deole R."/>
            <person name="Brettin T.S."/>
            <person name="Bruce D."/>
            <person name="Delano S.F."/>
            <person name="Detter J.C."/>
            <person name="Gleasner C.D."/>
            <person name="Han C.S."/>
            <person name="Misra M."/>
            <person name="Reitenga K.G."/>
            <person name="Mikhailova N."/>
            <person name="Woyke T."/>
            <person name="Pitluck S."/>
            <person name="Nolan M."/>
            <person name="Land M.L."/>
            <person name="Saunders E."/>
            <person name="Tapia R."/>
            <person name="Lapidus A."/>
            <person name="Ivanova N."/>
            <person name="Hoff W.D."/>
        </authorList>
    </citation>
    <scope>NUCLEOTIDE SEQUENCE [LARGE SCALE GENOMIC DNA]</scope>
    <source>
        <strain evidence="7">SL1</strain>
    </source>
</reference>
<dbReference type="SMART" id="SM00226">
    <property type="entry name" value="LMWPc"/>
    <property type="match status" value="1"/>
</dbReference>
<sequence>MSEDKLRVLLVCMGNICRSPTAEGVLRQRLREEGIEQLVELDSAGTHDFHTGKSPDQRAQMAAQRRGIDISDLRARQVERHDFEAYDLILAMDEANLGILQADCPPKHAHKIGLFLDYARDRSEREVPDPYYGGERGFEHVLDLIQEAADGLIAEVRQRQQR</sequence>
<dbReference type="Pfam" id="PF01451">
    <property type="entry name" value="LMWPc"/>
    <property type="match status" value="1"/>
</dbReference>
<evidence type="ECO:0000256" key="2">
    <source>
        <dbReference type="ARBA" id="ARBA00013064"/>
    </source>
</evidence>
<proteinExistence type="inferred from homology"/>
<evidence type="ECO:0000256" key="4">
    <source>
        <dbReference type="ARBA" id="ARBA00022912"/>
    </source>
</evidence>
<keyword evidence="4" id="KW-0904">Protein phosphatase</keyword>
<evidence type="ECO:0000256" key="5">
    <source>
        <dbReference type="PIRSR" id="PIRSR617867-1"/>
    </source>
</evidence>
<protein>
    <recommendedName>
        <fullName evidence="2">protein-tyrosine-phosphatase</fullName>
        <ecNumber evidence="2">3.1.3.48</ecNumber>
    </recommendedName>
</protein>
<evidence type="ECO:0000259" key="6">
    <source>
        <dbReference type="SMART" id="SM00226"/>
    </source>
</evidence>
<dbReference type="KEGG" id="hha:Hhal_1243"/>
<evidence type="ECO:0000256" key="1">
    <source>
        <dbReference type="ARBA" id="ARBA00011063"/>
    </source>
</evidence>
<dbReference type="EC" id="3.1.3.48" evidence="2"/>
<dbReference type="PRINTS" id="PR00719">
    <property type="entry name" value="LMWPTPASE"/>
</dbReference>
<dbReference type="OrthoDB" id="9784339at2"/>
<dbReference type="GO" id="GO:0004725">
    <property type="term" value="F:protein tyrosine phosphatase activity"/>
    <property type="evidence" value="ECO:0007669"/>
    <property type="project" value="UniProtKB-EC"/>
</dbReference>
<organism evidence="7 8">
    <name type="scientific">Halorhodospira halophila (strain DSM 244 / SL1)</name>
    <name type="common">Ectothiorhodospira halophila (strain DSM 244 / SL1)</name>
    <dbReference type="NCBI Taxonomy" id="349124"/>
    <lineage>
        <taxon>Bacteria</taxon>
        <taxon>Pseudomonadati</taxon>
        <taxon>Pseudomonadota</taxon>
        <taxon>Gammaproteobacteria</taxon>
        <taxon>Chromatiales</taxon>
        <taxon>Ectothiorhodospiraceae</taxon>
        <taxon>Halorhodospira</taxon>
    </lineage>
</organism>
<evidence type="ECO:0000313" key="8">
    <source>
        <dbReference type="Proteomes" id="UP000000647"/>
    </source>
</evidence>
<dbReference type="InterPro" id="IPR017867">
    <property type="entry name" value="Tyr_phospatase_low_mol_wt"/>
</dbReference>
<evidence type="ECO:0000256" key="3">
    <source>
        <dbReference type="ARBA" id="ARBA00022801"/>
    </source>
</evidence>
<feature type="domain" description="Phosphotyrosine protein phosphatase I" evidence="6">
    <location>
        <begin position="6"/>
        <end position="155"/>
    </location>
</feature>
<dbReference type="InterPro" id="IPR023485">
    <property type="entry name" value="Ptyr_pPase"/>
</dbReference>
<dbReference type="CDD" id="cd16343">
    <property type="entry name" value="LMWPTP"/>
    <property type="match status" value="1"/>
</dbReference>
<dbReference type="EMBL" id="CP000544">
    <property type="protein sequence ID" value="ABM62018.1"/>
    <property type="molecule type" value="Genomic_DNA"/>
</dbReference>
<feature type="active site" evidence="5">
    <location>
        <position position="18"/>
    </location>
</feature>
<dbReference type="Gene3D" id="3.40.50.2300">
    <property type="match status" value="1"/>
</dbReference>
<keyword evidence="3" id="KW-0378">Hydrolase</keyword>
<dbReference type="InterPro" id="IPR050438">
    <property type="entry name" value="LMW_PTPase"/>
</dbReference>
<gene>
    <name evidence="7" type="ordered locus">Hhal_1243</name>
</gene>
<feature type="active site" description="Proton donor" evidence="5">
    <location>
        <position position="129"/>
    </location>
</feature>
<dbReference type="STRING" id="349124.Hhal_1243"/>
<dbReference type="PANTHER" id="PTHR11717:SF7">
    <property type="entry name" value="LOW MOLECULAR WEIGHT PHOSPHOTYROSINE PROTEIN PHOSPHATASE"/>
    <property type="match status" value="1"/>
</dbReference>